<organism evidence="1 2">
    <name type="scientific">Nicotiana sylvestris</name>
    <name type="common">Wood tobacco</name>
    <name type="synonym">South American tobacco</name>
    <dbReference type="NCBI Taxonomy" id="4096"/>
    <lineage>
        <taxon>Eukaryota</taxon>
        <taxon>Viridiplantae</taxon>
        <taxon>Streptophyta</taxon>
        <taxon>Embryophyta</taxon>
        <taxon>Tracheophyta</taxon>
        <taxon>Spermatophyta</taxon>
        <taxon>Magnoliopsida</taxon>
        <taxon>eudicotyledons</taxon>
        <taxon>Gunneridae</taxon>
        <taxon>Pentapetalae</taxon>
        <taxon>asterids</taxon>
        <taxon>lamiids</taxon>
        <taxon>Solanales</taxon>
        <taxon>Solanaceae</taxon>
        <taxon>Nicotianoideae</taxon>
        <taxon>Nicotianeae</taxon>
        <taxon>Nicotiana</taxon>
    </lineage>
</organism>
<dbReference type="Proteomes" id="UP000189701">
    <property type="component" value="Unplaced"/>
</dbReference>
<dbReference type="eggNOG" id="KOG0017">
    <property type="taxonomic scope" value="Eukaryota"/>
</dbReference>
<dbReference type="AlphaFoldDB" id="A0A1U7XR51"/>
<reference evidence="2" key="2">
    <citation type="submission" date="2025-08" db="UniProtKB">
        <authorList>
            <consortium name="RefSeq"/>
        </authorList>
    </citation>
    <scope>IDENTIFICATION</scope>
    <source>
        <tissue evidence="2">Leaf</tissue>
    </source>
</reference>
<proteinExistence type="predicted"/>
<gene>
    <name evidence="2" type="primary">LOC104236661</name>
</gene>
<accession>A0A1U7XR51</accession>
<sequence>MVYGEHHATKEIFAVDEVISISALSTSEGSDIKDSDATKSTVEELEQVILIEYLPGQKSYLDMTGIPPEITTHRLSLEPKFRPEVKYPEWLANVVVVPKKGNKLRMCVDYEDLNKASPKDSF</sequence>
<dbReference type="PANTHER" id="PTHR24559:SF457">
    <property type="entry name" value="RNA-DIRECTED DNA POLYMERASE HOMOLOG"/>
    <property type="match status" value="1"/>
</dbReference>
<dbReference type="PANTHER" id="PTHR24559">
    <property type="entry name" value="TRANSPOSON TY3-I GAG-POL POLYPROTEIN"/>
    <property type="match status" value="1"/>
</dbReference>
<dbReference type="SUPFAM" id="SSF56672">
    <property type="entry name" value="DNA/RNA polymerases"/>
    <property type="match status" value="1"/>
</dbReference>
<evidence type="ECO:0000313" key="2">
    <source>
        <dbReference type="RefSeq" id="XP_009788945.1"/>
    </source>
</evidence>
<dbReference type="InterPro" id="IPR053134">
    <property type="entry name" value="RNA-dir_DNA_polymerase"/>
</dbReference>
<dbReference type="InterPro" id="IPR043502">
    <property type="entry name" value="DNA/RNA_pol_sf"/>
</dbReference>
<keyword evidence="1" id="KW-1185">Reference proteome</keyword>
<dbReference type="RefSeq" id="XP_009788945.1">
    <property type="nucleotide sequence ID" value="XM_009790643.1"/>
</dbReference>
<name>A0A1U7XR51_NICSY</name>
<dbReference type="Gene3D" id="3.10.10.10">
    <property type="entry name" value="HIV Type 1 Reverse Transcriptase, subunit A, domain 1"/>
    <property type="match status" value="1"/>
</dbReference>
<evidence type="ECO:0000313" key="1">
    <source>
        <dbReference type="Proteomes" id="UP000189701"/>
    </source>
</evidence>
<reference evidence="1" key="1">
    <citation type="journal article" date="2013" name="Genome Biol.">
        <title>Reference genomes and transcriptomes of Nicotiana sylvestris and Nicotiana tomentosiformis.</title>
        <authorList>
            <person name="Sierro N."/>
            <person name="Battey J.N."/>
            <person name="Ouadi S."/>
            <person name="Bovet L."/>
            <person name="Goepfert S."/>
            <person name="Bakaher N."/>
            <person name="Peitsch M.C."/>
            <person name="Ivanov N.V."/>
        </authorList>
    </citation>
    <scope>NUCLEOTIDE SEQUENCE [LARGE SCALE GENOMIC DNA]</scope>
</reference>
<protein>
    <submittedName>
        <fullName evidence="2">Uncharacterized protein LOC104236661</fullName>
    </submittedName>
</protein>